<dbReference type="PANTHER" id="PTHR46573">
    <property type="entry name" value="WD REPEAT, SAM AND U-BOX DOMAIN-CONTAINING PROTEIN 1"/>
    <property type="match status" value="1"/>
</dbReference>
<accession>A0A8S1JB82</accession>
<keyword evidence="4" id="KW-1185">Reference proteome</keyword>
<dbReference type="OrthoDB" id="10064100at2759"/>
<evidence type="ECO:0000256" key="1">
    <source>
        <dbReference type="SAM" id="MobiDB-lite"/>
    </source>
</evidence>
<dbReference type="PANTHER" id="PTHR46573:SF1">
    <property type="entry name" value="WD REPEAT, SAM AND U-BOX DOMAIN-CONTAINING PROTEIN 1"/>
    <property type="match status" value="1"/>
</dbReference>
<feature type="compositionally biased region" description="Basic and acidic residues" evidence="1">
    <location>
        <begin position="45"/>
        <end position="54"/>
    </location>
</feature>
<dbReference type="InterPro" id="IPR013083">
    <property type="entry name" value="Znf_RING/FYVE/PHD"/>
</dbReference>
<dbReference type="Pfam" id="PF04564">
    <property type="entry name" value="U-box"/>
    <property type="match status" value="1"/>
</dbReference>
<feature type="compositionally biased region" description="Polar residues" evidence="1">
    <location>
        <begin position="109"/>
        <end position="121"/>
    </location>
</feature>
<feature type="region of interest" description="Disordered" evidence="1">
    <location>
        <begin position="1"/>
        <end position="129"/>
    </location>
</feature>
<sequence>MSDKHSPFYDSNGSSSMRPSRSEDAKNNKTSAYFDSNGSNSMRIPHQDADEDRTSAYFDDGSISMTGLQQEDGSSHYSYGRRHDSLGPYVPSPQTPVVSPQPSPRNVDRSPSTPRPAQSVPNGVERQPFVDSDTVDEAIPNGVGVMSFMAGRRNRMYEVESSRRAPAPQRTPTPLAQAPAVPDRKTGEHGQMTLSSVLQYLSDNAENVVRSMMLWEKLTGGQMDQGFLCCPITQEMFRDPVLASDGNTYERSAITEWLFTKNSNTSPLTGAPLPSKELVPNHLVAKIVEELR</sequence>
<proteinExistence type="predicted"/>
<name>A0A8S1JB82_9CHLO</name>
<dbReference type="CDD" id="cd16655">
    <property type="entry name" value="RING-Ubox_WDSUB1-like"/>
    <property type="match status" value="1"/>
</dbReference>
<feature type="compositionally biased region" description="Polar residues" evidence="1">
    <location>
        <begin position="28"/>
        <end position="42"/>
    </location>
</feature>
<evidence type="ECO:0000313" key="4">
    <source>
        <dbReference type="Proteomes" id="UP000708148"/>
    </source>
</evidence>
<dbReference type="Proteomes" id="UP000708148">
    <property type="component" value="Unassembled WGS sequence"/>
</dbReference>
<evidence type="ECO:0000259" key="2">
    <source>
        <dbReference type="PROSITE" id="PS51698"/>
    </source>
</evidence>
<dbReference type="InterPro" id="IPR052085">
    <property type="entry name" value="WD-SAM-U-box"/>
</dbReference>
<dbReference type="GO" id="GO:0004842">
    <property type="term" value="F:ubiquitin-protein transferase activity"/>
    <property type="evidence" value="ECO:0007669"/>
    <property type="project" value="InterPro"/>
</dbReference>
<dbReference type="InterPro" id="IPR003613">
    <property type="entry name" value="Ubox_domain"/>
</dbReference>
<dbReference type="EMBL" id="CAJHUC010002996">
    <property type="protein sequence ID" value="CAD7704993.1"/>
    <property type="molecule type" value="Genomic_DNA"/>
</dbReference>
<dbReference type="AlphaFoldDB" id="A0A8S1JB82"/>
<comment type="caution">
    <text evidence="3">The sequence shown here is derived from an EMBL/GenBank/DDBJ whole genome shotgun (WGS) entry which is preliminary data.</text>
</comment>
<dbReference type="SUPFAM" id="SSF57850">
    <property type="entry name" value="RING/U-box"/>
    <property type="match status" value="1"/>
</dbReference>
<feature type="region of interest" description="Disordered" evidence="1">
    <location>
        <begin position="160"/>
        <end position="188"/>
    </location>
</feature>
<evidence type="ECO:0000313" key="3">
    <source>
        <dbReference type="EMBL" id="CAD7704993.1"/>
    </source>
</evidence>
<feature type="compositionally biased region" description="Pro residues" evidence="1">
    <location>
        <begin position="90"/>
        <end position="103"/>
    </location>
</feature>
<reference evidence="3" key="1">
    <citation type="submission" date="2020-12" db="EMBL/GenBank/DDBJ databases">
        <authorList>
            <person name="Iha C."/>
        </authorList>
    </citation>
    <scope>NUCLEOTIDE SEQUENCE</scope>
</reference>
<dbReference type="GO" id="GO:0016567">
    <property type="term" value="P:protein ubiquitination"/>
    <property type="evidence" value="ECO:0007669"/>
    <property type="project" value="InterPro"/>
</dbReference>
<dbReference type="SMART" id="SM00504">
    <property type="entry name" value="Ubox"/>
    <property type="match status" value="1"/>
</dbReference>
<dbReference type="Gene3D" id="3.30.40.10">
    <property type="entry name" value="Zinc/RING finger domain, C3HC4 (zinc finger)"/>
    <property type="match status" value="1"/>
</dbReference>
<feature type="domain" description="U-box" evidence="2">
    <location>
        <begin position="223"/>
        <end position="292"/>
    </location>
</feature>
<dbReference type="PROSITE" id="PS51698">
    <property type="entry name" value="U_BOX"/>
    <property type="match status" value="1"/>
</dbReference>
<feature type="compositionally biased region" description="Polar residues" evidence="1">
    <location>
        <begin position="63"/>
        <end position="77"/>
    </location>
</feature>
<protein>
    <recommendedName>
        <fullName evidence="2">U-box domain-containing protein</fullName>
    </recommendedName>
</protein>
<feature type="compositionally biased region" description="Low complexity" evidence="1">
    <location>
        <begin position="164"/>
        <end position="180"/>
    </location>
</feature>
<gene>
    <name evidence="3" type="ORF">OSTQU699_LOCUS10348</name>
</gene>
<organism evidence="3 4">
    <name type="scientific">Ostreobium quekettii</name>
    <dbReference type="NCBI Taxonomy" id="121088"/>
    <lineage>
        <taxon>Eukaryota</taxon>
        <taxon>Viridiplantae</taxon>
        <taxon>Chlorophyta</taxon>
        <taxon>core chlorophytes</taxon>
        <taxon>Ulvophyceae</taxon>
        <taxon>TCBD clade</taxon>
        <taxon>Bryopsidales</taxon>
        <taxon>Ostreobineae</taxon>
        <taxon>Ostreobiaceae</taxon>
        <taxon>Ostreobium</taxon>
    </lineage>
</organism>